<name>A0A8J2UJW0_9BURK</name>
<dbReference type="InterPro" id="IPR003538">
    <property type="entry name" value="TonB"/>
</dbReference>
<dbReference type="PANTHER" id="PTHR33446:SF2">
    <property type="entry name" value="PROTEIN TONB"/>
    <property type="match status" value="1"/>
</dbReference>
<dbReference type="GO" id="GO:0015031">
    <property type="term" value="P:protein transport"/>
    <property type="evidence" value="ECO:0007669"/>
    <property type="project" value="UniProtKB-UniRule"/>
</dbReference>
<dbReference type="RefSeq" id="WP_188394561.1">
    <property type="nucleotide sequence ID" value="NZ_BMCG01000001.1"/>
</dbReference>
<organism evidence="4 5">
    <name type="scientific">Oxalicibacterium flavum</name>
    <dbReference type="NCBI Taxonomy" id="179467"/>
    <lineage>
        <taxon>Bacteria</taxon>
        <taxon>Pseudomonadati</taxon>
        <taxon>Pseudomonadota</taxon>
        <taxon>Betaproteobacteria</taxon>
        <taxon>Burkholderiales</taxon>
        <taxon>Oxalobacteraceae</taxon>
        <taxon>Oxalicibacterium</taxon>
    </lineage>
</organism>
<dbReference type="InterPro" id="IPR037682">
    <property type="entry name" value="TonB_C"/>
</dbReference>
<dbReference type="PRINTS" id="PR01374">
    <property type="entry name" value="TONBPROTEIN"/>
</dbReference>
<dbReference type="PROSITE" id="PS52015">
    <property type="entry name" value="TONB_CTD"/>
    <property type="match status" value="1"/>
</dbReference>
<evidence type="ECO:0000256" key="1">
    <source>
        <dbReference type="RuleBase" id="RU362123"/>
    </source>
</evidence>
<feature type="compositionally biased region" description="Basic and acidic residues" evidence="2">
    <location>
        <begin position="98"/>
        <end position="154"/>
    </location>
</feature>
<feature type="region of interest" description="Disordered" evidence="2">
    <location>
        <begin position="74"/>
        <end position="159"/>
    </location>
</feature>
<comment type="subcellular location">
    <subcellularLocation>
        <location evidence="1">Cell inner membrane</location>
        <topology evidence="1">Single-pass membrane protein</topology>
        <orientation evidence="1">Periplasmic side</orientation>
    </subcellularLocation>
</comment>
<dbReference type="PANTHER" id="PTHR33446">
    <property type="entry name" value="PROTEIN TONB-RELATED"/>
    <property type="match status" value="1"/>
</dbReference>
<dbReference type="SUPFAM" id="SSF74653">
    <property type="entry name" value="TolA/TonB C-terminal domain"/>
    <property type="match status" value="1"/>
</dbReference>
<keyword evidence="1" id="KW-1003">Cell membrane</keyword>
<reference evidence="4" key="2">
    <citation type="submission" date="2020-09" db="EMBL/GenBank/DDBJ databases">
        <authorList>
            <person name="Sun Q."/>
            <person name="Sedlacek I."/>
        </authorList>
    </citation>
    <scope>NUCLEOTIDE SEQUENCE</scope>
    <source>
        <strain evidence="4">CCM 7086</strain>
    </source>
</reference>
<keyword evidence="1" id="KW-0735">Signal-anchor</keyword>
<evidence type="ECO:0000256" key="2">
    <source>
        <dbReference type="SAM" id="MobiDB-lite"/>
    </source>
</evidence>
<comment type="function">
    <text evidence="1">Interacts with outer membrane receptor proteins that carry out high-affinity binding and energy dependent uptake into the periplasmic space of specific substrates. It could act to transduce energy from the cytoplasmic membrane to specific energy-requiring processes in the outer membrane, resulting in the release into the periplasm of ligands bound by these outer membrane proteins.</text>
</comment>
<protein>
    <recommendedName>
        <fullName evidence="1">Protein TonB</fullName>
    </recommendedName>
</protein>
<dbReference type="GO" id="GO:0031992">
    <property type="term" value="F:energy transducer activity"/>
    <property type="evidence" value="ECO:0007669"/>
    <property type="project" value="InterPro"/>
</dbReference>
<comment type="similarity">
    <text evidence="1">Belongs to the TonB family.</text>
</comment>
<keyword evidence="1" id="KW-0997">Cell inner membrane</keyword>
<feature type="domain" description="TonB C-terminal" evidence="3">
    <location>
        <begin position="169"/>
        <end position="263"/>
    </location>
</feature>
<proteinExistence type="inferred from homology"/>
<reference evidence="4" key="1">
    <citation type="journal article" date="2014" name="Int. J. Syst. Evol. Microbiol.">
        <title>Complete genome sequence of Corynebacterium casei LMG S-19264T (=DSM 44701T), isolated from a smear-ripened cheese.</title>
        <authorList>
            <consortium name="US DOE Joint Genome Institute (JGI-PGF)"/>
            <person name="Walter F."/>
            <person name="Albersmeier A."/>
            <person name="Kalinowski J."/>
            <person name="Ruckert C."/>
        </authorList>
    </citation>
    <scope>NUCLEOTIDE SEQUENCE</scope>
    <source>
        <strain evidence="4">CCM 7086</strain>
    </source>
</reference>
<evidence type="ECO:0000313" key="5">
    <source>
        <dbReference type="Proteomes" id="UP000620266"/>
    </source>
</evidence>
<keyword evidence="5" id="KW-1185">Reference proteome</keyword>
<dbReference type="InterPro" id="IPR051045">
    <property type="entry name" value="TonB-dependent_transducer"/>
</dbReference>
<evidence type="ECO:0000313" key="4">
    <source>
        <dbReference type="EMBL" id="GGB98509.1"/>
    </source>
</evidence>
<dbReference type="Pfam" id="PF03544">
    <property type="entry name" value="TonB_C"/>
    <property type="match status" value="1"/>
</dbReference>
<dbReference type="EMBL" id="BMCG01000001">
    <property type="protein sequence ID" value="GGB98509.1"/>
    <property type="molecule type" value="Genomic_DNA"/>
</dbReference>
<keyword evidence="1" id="KW-0813">Transport</keyword>
<dbReference type="Gene3D" id="3.30.1150.10">
    <property type="match status" value="1"/>
</dbReference>
<comment type="caution">
    <text evidence="4">The sequence shown here is derived from an EMBL/GenBank/DDBJ whole genome shotgun (WGS) entry which is preliminary data.</text>
</comment>
<dbReference type="GO" id="GO:0015891">
    <property type="term" value="P:siderophore transport"/>
    <property type="evidence" value="ECO:0007669"/>
    <property type="project" value="InterPro"/>
</dbReference>
<keyword evidence="1" id="KW-0812">Transmembrane</keyword>
<dbReference type="GO" id="GO:0030288">
    <property type="term" value="C:outer membrane-bounded periplasmic space"/>
    <property type="evidence" value="ECO:0007669"/>
    <property type="project" value="InterPro"/>
</dbReference>
<dbReference type="Proteomes" id="UP000620266">
    <property type="component" value="Unassembled WGS sequence"/>
</dbReference>
<keyword evidence="1" id="KW-0653">Protein transport</keyword>
<sequence length="263" mass="28844">MSAAAMSESPMFALSMKPDLPARKLTAGGLAIGFHLLIGASLLLNWQAPMPPAPPPASIRIAMIVSAPQPVAEPVTAAPEPAPQKKELPRPIAPPSPERAELAHKRMKPETKAVPETAPREDRQESQDDTVQREAEAQRQADQQRTEQRAREAAEQAARVRQMEAERLAASRQYLPIEKKAPAYPQRALDKNIEGSCTVSYTVNAMGRVEQPQVVGDCHPLFIRPSLEAARGFRYEPRVIDGRAVAVPDVNNTFQYRIAQGVQ</sequence>
<dbReference type="GO" id="GO:0098797">
    <property type="term" value="C:plasma membrane protein complex"/>
    <property type="evidence" value="ECO:0007669"/>
    <property type="project" value="TreeGrafter"/>
</dbReference>
<dbReference type="GO" id="GO:0055085">
    <property type="term" value="P:transmembrane transport"/>
    <property type="evidence" value="ECO:0007669"/>
    <property type="project" value="InterPro"/>
</dbReference>
<dbReference type="AlphaFoldDB" id="A0A8J2UJW0"/>
<evidence type="ECO:0000259" key="3">
    <source>
        <dbReference type="PROSITE" id="PS52015"/>
    </source>
</evidence>
<gene>
    <name evidence="4" type="ORF">GCM10007205_04770</name>
</gene>
<accession>A0A8J2UJW0</accession>
<keyword evidence="1" id="KW-0472">Membrane</keyword>